<dbReference type="AlphaFoldDB" id="A0A183HVS3"/>
<reference evidence="3" key="1">
    <citation type="submission" date="2016-06" db="UniProtKB">
        <authorList>
            <consortium name="WormBaseParasite"/>
        </authorList>
    </citation>
    <scope>IDENTIFICATION</scope>
</reference>
<dbReference type="WBParaSite" id="OFLC_0001158501-mRNA-1">
    <property type="protein sequence ID" value="OFLC_0001158501-mRNA-1"/>
    <property type="gene ID" value="OFLC_0001158501"/>
</dbReference>
<dbReference type="STRING" id="387005.A0A183HVS3"/>
<name>A0A183HVS3_9BILA</name>
<accession>A0A183HVS3</accession>
<protein>
    <submittedName>
        <fullName evidence="1 3">Uncharacterized protein</fullName>
    </submittedName>
</protein>
<dbReference type="EMBL" id="UZAJ01016909">
    <property type="protein sequence ID" value="VDO77593.1"/>
    <property type="molecule type" value="Genomic_DNA"/>
</dbReference>
<evidence type="ECO:0000313" key="1">
    <source>
        <dbReference type="EMBL" id="VDO77593.1"/>
    </source>
</evidence>
<gene>
    <name evidence="1" type="ORF">OFLC_LOCUS11588</name>
</gene>
<evidence type="ECO:0000313" key="2">
    <source>
        <dbReference type="Proteomes" id="UP000267606"/>
    </source>
</evidence>
<evidence type="ECO:0000313" key="3">
    <source>
        <dbReference type="WBParaSite" id="OFLC_0001158501-mRNA-1"/>
    </source>
</evidence>
<organism evidence="3">
    <name type="scientific">Onchocerca flexuosa</name>
    <dbReference type="NCBI Taxonomy" id="387005"/>
    <lineage>
        <taxon>Eukaryota</taxon>
        <taxon>Metazoa</taxon>
        <taxon>Ecdysozoa</taxon>
        <taxon>Nematoda</taxon>
        <taxon>Chromadorea</taxon>
        <taxon>Rhabditida</taxon>
        <taxon>Spirurina</taxon>
        <taxon>Spiruromorpha</taxon>
        <taxon>Filarioidea</taxon>
        <taxon>Onchocercidae</taxon>
        <taxon>Onchocerca</taxon>
    </lineage>
</organism>
<reference evidence="1 2" key="2">
    <citation type="submission" date="2018-11" db="EMBL/GenBank/DDBJ databases">
        <authorList>
            <consortium name="Pathogen Informatics"/>
        </authorList>
    </citation>
    <scope>NUCLEOTIDE SEQUENCE [LARGE SCALE GENOMIC DNA]</scope>
</reference>
<sequence>MCAVIRQCQIKSSFWIQNRSITMSLLIITILQLFEKWGLAVELLEANFHIVIIIGNTDDDYNLRVFLKNWYKVR</sequence>
<keyword evidence="2" id="KW-1185">Reference proteome</keyword>
<proteinExistence type="predicted"/>
<dbReference type="Proteomes" id="UP000267606">
    <property type="component" value="Unassembled WGS sequence"/>
</dbReference>